<protein>
    <submittedName>
        <fullName evidence="1">Uncharacterized protein</fullName>
    </submittedName>
</protein>
<evidence type="ECO:0000313" key="1">
    <source>
        <dbReference type="EMBL" id="EEH36443.2"/>
    </source>
</evidence>
<dbReference type="GeneID" id="9094501"/>
<dbReference type="AlphaFoldDB" id="C1H7X0"/>
<dbReference type="RefSeq" id="XP_002791315.2">
    <property type="nucleotide sequence ID" value="XM_002791269.2"/>
</dbReference>
<organism evidence="1 2">
    <name type="scientific">Paracoccidioides lutzii (strain ATCC MYA-826 / Pb01)</name>
    <name type="common">Paracoccidioides brasiliensis</name>
    <dbReference type="NCBI Taxonomy" id="502779"/>
    <lineage>
        <taxon>Eukaryota</taxon>
        <taxon>Fungi</taxon>
        <taxon>Dikarya</taxon>
        <taxon>Ascomycota</taxon>
        <taxon>Pezizomycotina</taxon>
        <taxon>Eurotiomycetes</taxon>
        <taxon>Eurotiomycetidae</taxon>
        <taxon>Onygenales</taxon>
        <taxon>Ajellomycetaceae</taxon>
        <taxon>Paracoccidioides</taxon>
    </lineage>
</organism>
<proteinExistence type="predicted"/>
<gene>
    <name evidence="1" type="ORF">PAAG_06861</name>
</gene>
<dbReference type="VEuPathDB" id="FungiDB:PAAG_06861"/>
<accession>C1H7X0</accession>
<dbReference type="EMBL" id="KN294011">
    <property type="protein sequence ID" value="EEH36443.2"/>
    <property type="molecule type" value="Genomic_DNA"/>
</dbReference>
<dbReference type="HOGENOM" id="CLU_2558898_0_0_1"/>
<dbReference type="KEGG" id="pbl:PAAG_06861"/>
<evidence type="ECO:0000313" key="2">
    <source>
        <dbReference type="Proteomes" id="UP000002059"/>
    </source>
</evidence>
<name>C1H7X0_PARBA</name>
<reference evidence="1 2" key="1">
    <citation type="journal article" date="2011" name="PLoS Genet.">
        <title>Comparative genomic analysis of human fungal pathogens causing paracoccidioidomycosis.</title>
        <authorList>
            <person name="Desjardins C.A."/>
            <person name="Champion M.D."/>
            <person name="Holder J.W."/>
            <person name="Muszewska A."/>
            <person name="Goldberg J."/>
            <person name="Bailao A.M."/>
            <person name="Brigido M.M."/>
            <person name="Ferreira M.E."/>
            <person name="Garcia A.M."/>
            <person name="Grynberg M."/>
            <person name="Gujja S."/>
            <person name="Heiman D.I."/>
            <person name="Henn M.R."/>
            <person name="Kodira C.D."/>
            <person name="Leon-Narvaez H."/>
            <person name="Longo L.V."/>
            <person name="Ma L.J."/>
            <person name="Malavazi I."/>
            <person name="Matsuo A.L."/>
            <person name="Morais F.V."/>
            <person name="Pereira M."/>
            <person name="Rodriguez-Brito S."/>
            <person name="Sakthikumar S."/>
            <person name="Salem-Izacc S.M."/>
            <person name="Sykes S.M."/>
            <person name="Teixeira M.M."/>
            <person name="Vallejo M.C."/>
            <person name="Walter M.E."/>
            <person name="Yandava C."/>
            <person name="Young S."/>
            <person name="Zeng Q."/>
            <person name="Zucker J."/>
            <person name="Felipe M.S."/>
            <person name="Goldman G.H."/>
            <person name="Haas B.J."/>
            <person name="McEwen J.G."/>
            <person name="Nino-Vega G."/>
            <person name="Puccia R."/>
            <person name="San-Blas G."/>
            <person name="Soares C.M."/>
            <person name="Birren B.W."/>
            <person name="Cuomo C.A."/>
        </authorList>
    </citation>
    <scope>NUCLEOTIDE SEQUENCE [LARGE SCALE GENOMIC DNA]</scope>
    <source>
        <strain evidence="2">ATCC MYA-826 / Pb01</strain>
    </source>
</reference>
<keyword evidence="2" id="KW-1185">Reference proteome</keyword>
<dbReference type="Proteomes" id="UP000002059">
    <property type="component" value="Partially assembled WGS sequence"/>
</dbReference>
<sequence>MEGNSRATLLSMINLGSRVSVTLLLDPSNHSLIVDLGFWNQTTVDPPALRMTQLLQDDSSSDDLKRIGDAGLSRWQAVRRAK</sequence>